<keyword evidence="3" id="KW-1185">Reference proteome</keyword>
<dbReference type="Gene3D" id="3.40.50.1820">
    <property type="entry name" value="alpha/beta hydrolase"/>
    <property type="match status" value="1"/>
</dbReference>
<dbReference type="InterPro" id="IPR013094">
    <property type="entry name" value="AB_hydrolase_3"/>
</dbReference>
<dbReference type="InterPro" id="IPR050466">
    <property type="entry name" value="Carboxylest/Gibb_receptor"/>
</dbReference>
<evidence type="ECO:0000259" key="1">
    <source>
        <dbReference type="Pfam" id="PF07859"/>
    </source>
</evidence>
<keyword evidence="2" id="KW-0378">Hydrolase</keyword>
<sequence length="313" mass="34821">MQSMQFDIAAARNAQCDADVEWATRHPLESVGYTSRFLTTKARDGSDLSIKLSHPTSLRLNTRALEGPLPVLFAAHGGGYISGSHTSEEAWMLWPLYDAFDLLIVSVEYRLAPEHQFPAWIEDAWDVLQLVRLGDDAIFSGLEFTVDLEKIFLAGSSAGAGICATLSQICRDRDIALAGVILNVPMLCDYRLAPVSGSPSSYERCCEALPHTRALLWVWEMLAPSSNISADARMSPLLGRCLSLPRHAIFVAGQDPLHDEGRAYARKLEETGVSVDMRFYSEMPHHFAQYWELDATKTFWADLQGIMRGWLAI</sequence>
<dbReference type="AlphaFoldDB" id="A0A6A7AA32"/>
<reference evidence="2" key="1">
    <citation type="journal article" date="2020" name="Stud. Mycol.">
        <title>101 Dothideomycetes genomes: a test case for predicting lifestyles and emergence of pathogens.</title>
        <authorList>
            <person name="Haridas S."/>
            <person name="Albert R."/>
            <person name="Binder M."/>
            <person name="Bloem J."/>
            <person name="Labutti K."/>
            <person name="Salamov A."/>
            <person name="Andreopoulos B."/>
            <person name="Baker S."/>
            <person name="Barry K."/>
            <person name="Bills G."/>
            <person name="Bluhm B."/>
            <person name="Cannon C."/>
            <person name="Castanera R."/>
            <person name="Culley D."/>
            <person name="Daum C."/>
            <person name="Ezra D."/>
            <person name="Gonzalez J."/>
            <person name="Henrissat B."/>
            <person name="Kuo A."/>
            <person name="Liang C."/>
            <person name="Lipzen A."/>
            <person name="Lutzoni F."/>
            <person name="Magnuson J."/>
            <person name="Mondo S."/>
            <person name="Nolan M."/>
            <person name="Ohm R."/>
            <person name="Pangilinan J."/>
            <person name="Park H.-J."/>
            <person name="Ramirez L."/>
            <person name="Alfaro M."/>
            <person name="Sun H."/>
            <person name="Tritt A."/>
            <person name="Yoshinaga Y."/>
            <person name="Zwiers L.-H."/>
            <person name="Turgeon B."/>
            <person name="Goodwin S."/>
            <person name="Spatafora J."/>
            <person name="Crous P."/>
            <person name="Grigoriev I."/>
        </authorList>
    </citation>
    <scope>NUCLEOTIDE SEQUENCE</scope>
    <source>
        <strain evidence="2">CBS 113818</strain>
    </source>
</reference>
<feature type="domain" description="Alpha/beta hydrolase fold-3" evidence="1">
    <location>
        <begin position="73"/>
        <end position="288"/>
    </location>
</feature>
<dbReference type="Proteomes" id="UP000799424">
    <property type="component" value="Unassembled WGS sequence"/>
</dbReference>
<accession>A0A6A7AA32</accession>
<dbReference type="InterPro" id="IPR029058">
    <property type="entry name" value="AB_hydrolase_fold"/>
</dbReference>
<dbReference type="OrthoDB" id="408631at2759"/>
<protein>
    <submittedName>
        <fullName evidence="2">Alpha/beta-hydrolase</fullName>
    </submittedName>
</protein>
<proteinExistence type="predicted"/>
<name>A0A6A7AA32_9PLEO</name>
<dbReference type="Pfam" id="PF07859">
    <property type="entry name" value="Abhydrolase_3"/>
    <property type="match status" value="1"/>
</dbReference>
<dbReference type="EMBL" id="MU006220">
    <property type="protein sequence ID" value="KAF2830160.1"/>
    <property type="molecule type" value="Genomic_DNA"/>
</dbReference>
<organism evidence="2 3">
    <name type="scientific">Ophiobolus disseminans</name>
    <dbReference type="NCBI Taxonomy" id="1469910"/>
    <lineage>
        <taxon>Eukaryota</taxon>
        <taxon>Fungi</taxon>
        <taxon>Dikarya</taxon>
        <taxon>Ascomycota</taxon>
        <taxon>Pezizomycotina</taxon>
        <taxon>Dothideomycetes</taxon>
        <taxon>Pleosporomycetidae</taxon>
        <taxon>Pleosporales</taxon>
        <taxon>Pleosporineae</taxon>
        <taxon>Phaeosphaeriaceae</taxon>
        <taxon>Ophiobolus</taxon>
    </lineage>
</organism>
<evidence type="ECO:0000313" key="3">
    <source>
        <dbReference type="Proteomes" id="UP000799424"/>
    </source>
</evidence>
<dbReference type="PANTHER" id="PTHR23024">
    <property type="entry name" value="ARYLACETAMIDE DEACETYLASE"/>
    <property type="match status" value="1"/>
</dbReference>
<dbReference type="PANTHER" id="PTHR23024:SF24">
    <property type="entry name" value="ALPHA_BETA HYDROLASE FOLD-3 DOMAIN-CONTAINING PROTEIN"/>
    <property type="match status" value="1"/>
</dbReference>
<evidence type="ECO:0000313" key="2">
    <source>
        <dbReference type="EMBL" id="KAF2830160.1"/>
    </source>
</evidence>
<dbReference type="GO" id="GO:0016787">
    <property type="term" value="F:hydrolase activity"/>
    <property type="evidence" value="ECO:0007669"/>
    <property type="project" value="UniProtKB-KW"/>
</dbReference>
<gene>
    <name evidence="2" type="ORF">CC86DRAFT_403473</name>
</gene>
<dbReference type="SUPFAM" id="SSF53474">
    <property type="entry name" value="alpha/beta-Hydrolases"/>
    <property type="match status" value="1"/>
</dbReference>